<dbReference type="Ensembl" id="ENSNBRT00000006499.1">
    <property type="protein sequence ID" value="ENSNBRP00000006310.1"/>
    <property type="gene ID" value="ENSNBRG00000004958.1"/>
</dbReference>
<evidence type="ECO:0008006" key="3">
    <source>
        <dbReference type="Google" id="ProtNLM"/>
    </source>
</evidence>
<proteinExistence type="predicted"/>
<sequence length="199" mass="22056">GHSRHDPRLREDETAQNSRCETLQAGRTWDAVFGSAHSTTLQTDDGDILIDYSKNLINQDVLAMLLALAKSRGLEEARERMFSGDKINFTEGRAVLHVALRNRSNTPTLVDSKDVMPEVNRVLDKMKAFCQVSACLSVFLGNKPSNSIVFQKLTPFILGALVGDHVRAQDFRPGRHVGHQQLRPVGVSHTWAGLNSGLR</sequence>
<dbReference type="InterPro" id="IPR046348">
    <property type="entry name" value="SIS_dom_sf"/>
</dbReference>
<dbReference type="PANTHER" id="PTHR11469">
    <property type="entry name" value="GLUCOSE-6-PHOSPHATE ISOMERASE"/>
    <property type="match status" value="1"/>
</dbReference>
<reference evidence="1" key="1">
    <citation type="submission" date="2025-08" db="UniProtKB">
        <authorList>
            <consortium name="Ensembl"/>
        </authorList>
    </citation>
    <scope>IDENTIFICATION</scope>
</reference>
<dbReference type="Bgee" id="ENSNBRG00000004958">
    <property type="expression patterns" value="Expressed in brain and 7 other cell types or tissues"/>
</dbReference>
<organism evidence="1 2">
    <name type="scientific">Neolamprologus brichardi</name>
    <name type="common">Fairy cichlid</name>
    <name type="synonym">Lamprologus brichardi</name>
    <dbReference type="NCBI Taxonomy" id="32507"/>
    <lineage>
        <taxon>Eukaryota</taxon>
        <taxon>Metazoa</taxon>
        <taxon>Chordata</taxon>
        <taxon>Craniata</taxon>
        <taxon>Vertebrata</taxon>
        <taxon>Euteleostomi</taxon>
        <taxon>Actinopterygii</taxon>
        <taxon>Neopterygii</taxon>
        <taxon>Teleostei</taxon>
        <taxon>Neoteleostei</taxon>
        <taxon>Acanthomorphata</taxon>
        <taxon>Ovalentaria</taxon>
        <taxon>Cichlomorphae</taxon>
        <taxon>Cichliformes</taxon>
        <taxon>Cichlidae</taxon>
        <taxon>African cichlids</taxon>
        <taxon>Pseudocrenilabrinae</taxon>
        <taxon>Lamprologini</taxon>
        <taxon>Neolamprologus</taxon>
    </lineage>
</organism>
<dbReference type="GO" id="GO:0005829">
    <property type="term" value="C:cytosol"/>
    <property type="evidence" value="ECO:0007669"/>
    <property type="project" value="TreeGrafter"/>
</dbReference>
<name>A0A3Q4GBJ1_NEOBR</name>
<dbReference type="Proteomes" id="UP000261580">
    <property type="component" value="Unassembled WGS sequence"/>
</dbReference>
<protein>
    <recommendedName>
        <fullName evidence="3">Glucose-6-phosphate isomerase</fullName>
    </recommendedName>
</protein>
<dbReference type="STRING" id="32507.ENSNBRP00000006310"/>
<dbReference type="PROSITE" id="PS51463">
    <property type="entry name" value="P_GLUCOSE_ISOMERASE_3"/>
    <property type="match status" value="1"/>
</dbReference>
<dbReference type="Gene3D" id="3.40.50.10490">
    <property type="entry name" value="Glucose-6-phosphate isomerase like protein, domain 1"/>
    <property type="match status" value="1"/>
</dbReference>
<dbReference type="GeneTree" id="ENSGT00390000000707"/>
<dbReference type="PANTHER" id="PTHR11469:SF5">
    <property type="entry name" value="GLUCOSE-6-PHOSPHATE ISOMERASE"/>
    <property type="match status" value="1"/>
</dbReference>
<dbReference type="SUPFAM" id="SSF53697">
    <property type="entry name" value="SIS domain"/>
    <property type="match status" value="1"/>
</dbReference>
<reference evidence="1" key="2">
    <citation type="submission" date="2025-09" db="UniProtKB">
        <authorList>
            <consortium name="Ensembl"/>
        </authorList>
    </citation>
    <scope>IDENTIFICATION</scope>
</reference>
<dbReference type="Pfam" id="PF00342">
    <property type="entry name" value="PGI"/>
    <property type="match status" value="1"/>
</dbReference>
<keyword evidence="2" id="KW-1185">Reference proteome</keyword>
<dbReference type="GO" id="GO:0006096">
    <property type="term" value="P:glycolytic process"/>
    <property type="evidence" value="ECO:0007669"/>
    <property type="project" value="InterPro"/>
</dbReference>
<dbReference type="GO" id="GO:0097367">
    <property type="term" value="F:carbohydrate derivative binding"/>
    <property type="evidence" value="ECO:0007669"/>
    <property type="project" value="InterPro"/>
</dbReference>
<dbReference type="GO" id="GO:0048029">
    <property type="term" value="F:monosaccharide binding"/>
    <property type="evidence" value="ECO:0007669"/>
    <property type="project" value="TreeGrafter"/>
</dbReference>
<evidence type="ECO:0000313" key="2">
    <source>
        <dbReference type="Proteomes" id="UP000261580"/>
    </source>
</evidence>
<dbReference type="GO" id="GO:0004347">
    <property type="term" value="F:glucose-6-phosphate isomerase activity"/>
    <property type="evidence" value="ECO:0007669"/>
    <property type="project" value="InterPro"/>
</dbReference>
<accession>A0A3Q4GBJ1</accession>
<dbReference type="InterPro" id="IPR001672">
    <property type="entry name" value="G6P_Isomerase"/>
</dbReference>
<dbReference type="GO" id="GO:0051156">
    <property type="term" value="P:glucose 6-phosphate metabolic process"/>
    <property type="evidence" value="ECO:0007669"/>
    <property type="project" value="TreeGrafter"/>
</dbReference>
<dbReference type="OMA" id="QNSRCET"/>
<evidence type="ECO:0000313" key="1">
    <source>
        <dbReference type="Ensembl" id="ENSNBRP00000006310.1"/>
    </source>
</evidence>
<dbReference type="GO" id="GO:0006094">
    <property type="term" value="P:gluconeogenesis"/>
    <property type="evidence" value="ECO:0007669"/>
    <property type="project" value="InterPro"/>
</dbReference>
<dbReference type="AlphaFoldDB" id="A0A3Q4GBJ1"/>